<dbReference type="CDD" id="cd14792">
    <property type="entry name" value="GH27"/>
    <property type="match status" value="1"/>
</dbReference>
<keyword evidence="11" id="KW-1185">Reference proteome</keyword>
<keyword evidence="8" id="KW-0812">Transmembrane</keyword>
<accession>A0A8H3X9V5</accession>
<dbReference type="InterPro" id="IPR041233">
    <property type="entry name" value="Melibiase_C"/>
</dbReference>
<dbReference type="Gene3D" id="3.20.20.70">
    <property type="entry name" value="Aldolase class I"/>
    <property type="match status" value="1"/>
</dbReference>
<dbReference type="FunFam" id="3.20.20.70:FF:000197">
    <property type="entry name" value="Alpha-galactosidase"/>
    <property type="match status" value="1"/>
</dbReference>
<evidence type="ECO:0000259" key="9">
    <source>
        <dbReference type="Pfam" id="PF17801"/>
    </source>
</evidence>
<dbReference type="PRINTS" id="PR00740">
    <property type="entry name" value="GLHYDRLASE27"/>
</dbReference>
<keyword evidence="5 7" id="KW-0378">Hydrolase</keyword>
<dbReference type="InterPro" id="IPR002241">
    <property type="entry name" value="Glyco_hydro_27"/>
</dbReference>
<dbReference type="InterPro" id="IPR017853">
    <property type="entry name" value="GH"/>
</dbReference>
<dbReference type="EMBL" id="WTPW01001449">
    <property type="protein sequence ID" value="KAF0434884.1"/>
    <property type="molecule type" value="Genomic_DNA"/>
</dbReference>
<organism evidence="10 11">
    <name type="scientific">Gigaspora margarita</name>
    <dbReference type="NCBI Taxonomy" id="4874"/>
    <lineage>
        <taxon>Eukaryota</taxon>
        <taxon>Fungi</taxon>
        <taxon>Fungi incertae sedis</taxon>
        <taxon>Mucoromycota</taxon>
        <taxon>Glomeromycotina</taxon>
        <taxon>Glomeromycetes</taxon>
        <taxon>Diversisporales</taxon>
        <taxon>Gigasporaceae</taxon>
        <taxon>Gigaspora</taxon>
    </lineage>
</organism>
<keyword evidence="4" id="KW-0732">Signal</keyword>
<keyword evidence="6 7" id="KW-0326">Glycosidase</keyword>
<dbReference type="Pfam" id="PF16499">
    <property type="entry name" value="Melibiase_2"/>
    <property type="match status" value="1"/>
</dbReference>
<dbReference type="Pfam" id="PF17801">
    <property type="entry name" value="Melibiase_C"/>
    <property type="match status" value="1"/>
</dbReference>
<dbReference type="InterPro" id="IPR013780">
    <property type="entry name" value="Glyco_hydro_b"/>
</dbReference>
<dbReference type="GO" id="GO:0004557">
    <property type="term" value="F:alpha-galactosidase activity"/>
    <property type="evidence" value="ECO:0007669"/>
    <property type="project" value="UniProtKB-EC"/>
</dbReference>
<evidence type="ECO:0000256" key="8">
    <source>
        <dbReference type="SAM" id="Phobius"/>
    </source>
</evidence>
<keyword evidence="8" id="KW-1133">Transmembrane helix</keyword>
<protein>
    <recommendedName>
        <fullName evidence="3 7">Alpha-galactosidase</fullName>
        <ecNumber evidence="3 7">3.2.1.22</ecNumber>
    </recommendedName>
    <alternativeName>
        <fullName evidence="7">Melibiase</fullName>
    </alternativeName>
</protein>
<name>A0A8H3X9V5_GIGMA</name>
<dbReference type="Gene3D" id="2.60.40.1180">
    <property type="entry name" value="Golgi alpha-mannosidase II"/>
    <property type="match status" value="1"/>
</dbReference>
<gene>
    <name evidence="10" type="ORF">F8M41_004841</name>
</gene>
<evidence type="ECO:0000313" key="11">
    <source>
        <dbReference type="Proteomes" id="UP000439903"/>
    </source>
</evidence>
<comment type="catalytic activity">
    <reaction evidence="1 7">
        <text>Hydrolysis of terminal, non-reducing alpha-D-galactose residues in alpha-D-galactosides, including galactose oligosaccharides, galactomannans and galactolipids.</text>
        <dbReference type="EC" id="3.2.1.22"/>
    </reaction>
</comment>
<reference evidence="10 11" key="1">
    <citation type="journal article" date="2019" name="Environ. Microbiol.">
        <title>At the nexus of three kingdoms: the genome of the mycorrhizal fungus Gigaspora margarita provides insights into plant, endobacterial and fungal interactions.</title>
        <authorList>
            <person name="Venice F."/>
            <person name="Ghignone S."/>
            <person name="Salvioli di Fossalunga A."/>
            <person name="Amselem J."/>
            <person name="Novero M."/>
            <person name="Xianan X."/>
            <person name="Sedzielewska Toro K."/>
            <person name="Morin E."/>
            <person name="Lipzen A."/>
            <person name="Grigoriev I.V."/>
            <person name="Henrissat B."/>
            <person name="Martin F.M."/>
            <person name="Bonfante P."/>
        </authorList>
    </citation>
    <scope>NUCLEOTIDE SEQUENCE [LARGE SCALE GENOMIC DNA]</scope>
    <source>
        <strain evidence="10 11">BEG34</strain>
    </source>
</reference>
<sequence>MVEIFTLVAKFFVAMITWALIFIIAFTRFTTCQNGLGYKTPPMGWNPYNAFNNAFNETLIKQHADIIANQGYLDVGFRYINLDDGWQASERTNDNKLTFDSSKFPNGIKDLADYLHKYGLLFGIYADAGNQTCGGHPGSLDYEDTDAQTFVDWGVDYLKYDNCNELRRPEQQRYQIMGNALKNATAGNNKTIFYNICEWGTSNPWIWGPDAGGNSWRTPDIIAFWPSIISIIDSQVRLTEYGESSRGWNDPDMLVLGFDRIPYEEQVTHYAFWAALKAPLILGCDLGKVTNETKALILNKDIISVNQDSLGLSICQVYYRTDNKSSFDIWNGQLNDGYVAILFNRGIEPVSITLDFKEHCHLNGSIEVYNLVKQQSYGDYTNNYTAVNIPKHGVEFIKLIGGNDIDNDRPCLNYL</sequence>
<dbReference type="PANTHER" id="PTHR11452">
    <property type="entry name" value="ALPHA-GALACTOSIDASE/ALPHA-N-ACETYLGALACTOSAMINIDASE"/>
    <property type="match status" value="1"/>
</dbReference>
<comment type="similarity">
    <text evidence="2 7">Belongs to the glycosyl hydrolase 27 family.</text>
</comment>
<evidence type="ECO:0000256" key="5">
    <source>
        <dbReference type="ARBA" id="ARBA00022801"/>
    </source>
</evidence>
<dbReference type="GO" id="GO:0005975">
    <property type="term" value="P:carbohydrate metabolic process"/>
    <property type="evidence" value="ECO:0007669"/>
    <property type="project" value="InterPro"/>
</dbReference>
<dbReference type="PANTHER" id="PTHR11452:SF75">
    <property type="entry name" value="ALPHA-GALACTOSIDASE MEL1"/>
    <property type="match status" value="1"/>
</dbReference>
<keyword evidence="8" id="KW-0472">Membrane</keyword>
<dbReference type="SUPFAM" id="SSF51445">
    <property type="entry name" value="(Trans)glycosidases"/>
    <property type="match status" value="1"/>
</dbReference>
<evidence type="ECO:0000256" key="3">
    <source>
        <dbReference type="ARBA" id="ARBA00012755"/>
    </source>
</evidence>
<dbReference type="InterPro" id="IPR013785">
    <property type="entry name" value="Aldolase_TIM"/>
</dbReference>
<feature type="domain" description="Alpha galactosidase C-terminal" evidence="9">
    <location>
        <begin position="326"/>
        <end position="399"/>
    </location>
</feature>
<evidence type="ECO:0000256" key="4">
    <source>
        <dbReference type="ARBA" id="ARBA00022729"/>
    </source>
</evidence>
<evidence type="ECO:0000256" key="7">
    <source>
        <dbReference type="RuleBase" id="RU361168"/>
    </source>
</evidence>
<dbReference type="EC" id="3.2.1.22" evidence="3 7"/>
<feature type="transmembrane region" description="Helical" evidence="8">
    <location>
        <begin position="7"/>
        <end position="26"/>
    </location>
</feature>
<dbReference type="AlphaFoldDB" id="A0A8H3X9V5"/>
<comment type="caution">
    <text evidence="10">The sequence shown here is derived from an EMBL/GenBank/DDBJ whole genome shotgun (WGS) entry which is preliminary data.</text>
</comment>
<evidence type="ECO:0000256" key="1">
    <source>
        <dbReference type="ARBA" id="ARBA00001255"/>
    </source>
</evidence>
<evidence type="ECO:0000256" key="6">
    <source>
        <dbReference type="ARBA" id="ARBA00023295"/>
    </source>
</evidence>
<proteinExistence type="inferred from homology"/>
<dbReference type="OrthoDB" id="5795902at2759"/>
<dbReference type="SUPFAM" id="SSF51011">
    <property type="entry name" value="Glycosyl hydrolase domain"/>
    <property type="match status" value="1"/>
</dbReference>
<evidence type="ECO:0000313" key="10">
    <source>
        <dbReference type="EMBL" id="KAF0434884.1"/>
    </source>
</evidence>
<dbReference type="Proteomes" id="UP000439903">
    <property type="component" value="Unassembled WGS sequence"/>
</dbReference>
<evidence type="ECO:0000256" key="2">
    <source>
        <dbReference type="ARBA" id="ARBA00009743"/>
    </source>
</evidence>
<keyword evidence="7" id="KW-1015">Disulfide bond</keyword>